<proteinExistence type="predicted"/>
<dbReference type="PROSITE" id="PS50082">
    <property type="entry name" value="WD_REPEATS_2"/>
    <property type="match status" value="4"/>
</dbReference>
<dbReference type="EMBL" id="HBEC01031566">
    <property type="protein sequence ID" value="CAD8298610.1"/>
    <property type="molecule type" value="Transcribed_RNA"/>
</dbReference>
<dbReference type="InterPro" id="IPR036322">
    <property type="entry name" value="WD40_repeat_dom_sf"/>
</dbReference>
<evidence type="ECO:0000256" key="2">
    <source>
        <dbReference type="ARBA" id="ARBA00022574"/>
    </source>
</evidence>
<reference evidence="11" key="1">
    <citation type="submission" date="2021-01" db="EMBL/GenBank/DDBJ databases">
        <authorList>
            <person name="Corre E."/>
            <person name="Pelletier E."/>
            <person name="Niang G."/>
            <person name="Scheremetjew M."/>
            <person name="Finn R."/>
            <person name="Kale V."/>
            <person name="Holt S."/>
            <person name="Cochrane G."/>
            <person name="Meng A."/>
            <person name="Brown T."/>
            <person name="Cohen L."/>
        </authorList>
    </citation>
    <scope>NUCLEOTIDE SEQUENCE</scope>
    <source>
        <strain evidence="11">CCMP219</strain>
    </source>
</reference>
<dbReference type="InterPro" id="IPR019775">
    <property type="entry name" value="WD40_repeat_CS"/>
</dbReference>
<keyword evidence="4" id="KW-0747">Spliceosome</keyword>
<evidence type="ECO:0000256" key="3">
    <source>
        <dbReference type="ARBA" id="ARBA00022664"/>
    </source>
</evidence>
<evidence type="ECO:0000256" key="5">
    <source>
        <dbReference type="ARBA" id="ARBA00022737"/>
    </source>
</evidence>
<dbReference type="InterPro" id="IPR001680">
    <property type="entry name" value="WD40_rpt"/>
</dbReference>
<dbReference type="PANTHER" id="PTHR43979:SF1">
    <property type="entry name" value="PRE-MRNA-PROCESSING FACTOR 17"/>
    <property type="match status" value="1"/>
</dbReference>
<dbReference type="PROSITE" id="PS50294">
    <property type="entry name" value="WD_REPEATS_REGION"/>
    <property type="match status" value="4"/>
</dbReference>
<evidence type="ECO:0000256" key="10">
    <source>
        <dbReference type="SAM" id="MobiDB-lite"/>
    </source>
</evidence>
<dbReference type="GO" id="GO:0000398">
    <property type="term" value="P:mRNA splicing, via spliceosome"/>
    <property type="evidence" value="ECO:0007669"/>
    <property type="project" value="InterPro"/>
</dbReference>
<dbReference type="FunFam" id="2.130.10.10:FF:000034">
    <property type="entry name" value="Pre-mRNA-processing factor 17, putative"/>
    <property type="match status" value="1"/>
</dbReference>
<evidence type="ECO:0000256" key="4">
    <source>
        <dbReference type="ARBA" id="ARBA00022728"/>
    </source>
</evidence>
<feature type="repeat" description="WD" evidence="9">
    <location>
        <begin position="529"/>
        <end position="562"/>
    </location>
</feature>
<keyword evidence="2 9" id="KW-0853">WD repeat</keyword>
<evidence type="ECO:0000256" key="6">
    <source>
        <dbReference type="ARBA" id="ARBA00023187"/>
    </source>
</evidence>
<evidence type="ECO:0000256" key="8">
    <source>
        <dbReference type="ARBA" id="ARBA00068146"/>
    </source>
</evidence>
<dbReference type="GO" id="GO:0003729">
    <property type="term" value="F:mRNA binding"/>
    <property type="evidence" value="ECO:0007669"/>
    <property type="project" value="TreeGrafter"/>
</dbReference>
<name>A0A7R9VLM9_9CHLO</name>
<dbReference type="InterPro" id="IPR032847">
    <property type="entry name" value="PRPF17"/>
</dbReference>
<evidence type="ECO:0000256" key="9">
    <source>
        <dbReference type="PROSITE-ProRule" id="PRU00221"/>
    </source>
</evidence>
<dbReference type="CDD" id="cd00200">
    <property type="entry name" value="WD40"/>
    <property type="match status" value="1"/>
</dbReference>
<dbReference type="AlphaFoldDB" id="A0A7R9VLM9"/>
<feature type="region of interest" description="Disordered" evidence="10">
    <location>
        <begin position="1"/>
        <end position="20"/>
    </location>
</feature>
<accession>A0A7R9VLM9</accession>
<organism evidence="11">
    <name type="scientific">Chlamydomonas euryale</name>
    <dbReference type="NCBI Taxonomy" id="1486919"/>
    <lineage>
        <taxon>Eukaryota</taxon>
        <taxon>Viridiplantae</taxon>
        <taxon>Chlorophyta</taxon>
        <taxon>core chlorophytes</taxon>
        <taxon>Chlorophyceae</taxon>
        <taxon>CS clade</taxon>
        <taxon>Chlamydomonadales</taxon>
        <taxon>Chlamydomonadaceae</taxon>
        <taxon>Chlamydomonas</taxon>
    </lineage>
</organism>
<dbReference type="PANTHER" id="PTHR43979">
    <property type="entry name" value="PRE-MRNA-PROCESSING FACTOR 17"/>
    <property type="match status" value="1"/>
</dbReference>
<sequence>MDLLDAYGGEHSGSGSEGEAPIKLNINVSAAPPVDTRGLVMYDDKAVSASELRKLQDPTARKVMYNLPYKDMHAPIAGPAHPFQKDGLAAGSRNHFSGHVEDTGLNPFHFDDQYNSFHAKNYGHAPGSQALIGKGLEAAGRNNDAETQLGIKRRKTTAEKKAEAEQKAMQCSALDPSQPFTLSQRQPWAAKVAEVSELTEQQKEYLAKLEEEKAEKASASEVKGPTTIWHGKEKSDYQGRSWLAGPKDKRSESDYCYLPKKWVHTWSGHTKGVNAIRFFPKTAHLLLSAGMDGKVKIWDVYGSKKCMRTYLGHSKGVRDAVFSNDGSRFVSTGYDKNIHVWDTETGKVIRTFNTGKVYYCVTLHPDDAKQNVLMAGCGDKKIYQFDIDTGDTVQEYNYHLGPVNSVTFVDQGQRFVTTSDDKSIRMWEYGIPVQIRYIADPSLHSCPVVTSSPNNDYLLMQSMDNQVISYACKDKFKLLKNKTFKGHNTAGYACQVNFSPDRRYVMSGDSEGRCFFWEWSKPQRIVRTIKAHDGVCIGCAWNPMESSKVATCGWDGLIKYWD</sequence>
<dbReference type="Pfam" id="PF00400">
    <property type="entry name" value="WD40"/>
    <property type="match status" value="5"/>
</dbReference>
<dbReference type="Gene3D" id="2.130.10.10">
    <property type="entry name" value="YVTN repeat-like/Quinoprotein amine dehydrogenase"/>
    <property type="match status" value="1"/>
</dbReference>
<dbReference type="GO" id="GO:0071013">
    <property type="term" value="C:catalytic step 2 spliceosome"/>
    <property type="evidence" value="ECO:0007669"/>
    <property type="project" value="InterPro"/>
</dbReference>
<evidence type="ECO:0000313" key="11">
    <source>
        <dbReference type="EMBL" id="CAD8298610.1"/>
    </source>
</evidence>
<keyword evidence="3" id="KW-0507">mRNA processing</keyword>
<keyword evidence="6" id="KW-0508">mRNA splicing</keyword>
<dbReference type="SMART" id="SM00320">
    <property type="entry name" value="WD40"/>
    <property type="match status" value="6"/>
</dbReference>
<feature type="repeat" description="WD" evidence="9">
    <location>
        <begin position="266"/>
        <end position="300"/>
    </location>
</feature>
<feature type="repeat" description="WD" evidence="9">
    <location>
        <begin position="396"/>
        <end position="428"/>
    </location>
</feature>
<dbReference type="PRINTS" id="PR00320">
    <property type="entry name" value="GPROTEINBRPT"/>
</dbReference>
<gene>
    <name evidence="11" type="ORF">CEUR00632_LOCUS14651</name>
</gene>
<keyword evidence="5" id="KW-0677">Repeat</keyword>
<protein>
    <recommendedName>
        <fullName evidence="8">Pre-mRNA-processing factor 17</fullName>
    </recommendedName>
</protein>
<feature type="repeat" description="WD" evidence="9">
    <location>
        <begin position="310"/>
        <end position="351"/>
    </location>
</feature>
<evidence type="ECO:0000256" key="1">
    <source>
        <dbReference type="ARBA" id="ARBA00004123"/>
    </source>
</evidence>
<dbReference type="SUPFAM" id="SSF50978">
    <property type="entry name" value="WD40 repeat-like"/>
    <property type="match status" value="1"/>
</dbReference>
<comment type="subcellular location">
    <subcellularLocation>
        <location evidence="1">Nucleus</location>
    </subcellularLocation>
</comment>
<dbReference type="PROSITE" id="PS00678">
    <property type="entry name" value="WD_REPEATS_1"/>
    <property type="match status" value="1"/>
</dbReference>
<evidence type="ECO:0000256" key="7">
    <source>
        <dbReference type="ARBA" id="ARBA00023242"/>
    </source>
</evidence>
<dbReference type="InterPro" id="IPR020472">
    <property type="entry name" value="WD40_PAC1"/>
</dbReference>
<keyword evidence="7" id="KW-0539">Nucleus</keyword>
<dbReference type="InterPro" id="IPR015943">
    <property type="entry name" value="WD40/YVTN_repeat-like_dom_sf"/>
</dbReference>